<evidence type="ECO:0000256" key="2">
    <source>
        <dbReference type="SAM" id="SignalP"/>
    </source>
</evidence>
<evidence type="ECO:0000313" key="4">
    <source>
        <dbReference type="Proteomes" id="UP000799441"/>
    </source>
</evidence>
<keyword evidence="2" id="KW-0732">Signal</keyword>
<organism evidence="3 4">
    <name type="scientific">Polychaeton citri CBS 116435</name>
    <dbReference type="NCBI Taxonomy" id="1314669"/>
    <lineage>
        <taxon>Eukaryota</taxon>
        <taxon>Fungi</taxon>
        <taxon>Dikarya</taxon>
        <taxon>Ascomycota</taxon>
        <taxon>Pezizomycotina</taxon>
        <taxon>Dothideomycetes</taxon>
        <taxon>Dothideomycetidae</taxon>
        <taxon>Capnodiales</taxon>
        <taxon>Capnodiaceae</taxon>
        <taxon>Polychaeton</taxon>
    </lineage>
</organism>
<dbReference type="InterPro" id="IPR052471">
    <property type="entry name" value="PBI_I9"/>
</dbReference>
<comment type="caution">
    <text evidence="3">The sequence shown here is derived from an EMBL/GenBank/DDBJ whole genome shotgun (WGS) entry which is preliminary data.</text>
</comment>
<dbReference type="InterPro" id="IPR037045">
    <property type="entry name" value="S8pro/Inhibitor_I9_sf"/>
</dbReference>
<dbReference type="PANTHER" id="PTHR28288">
    <property type="entry name" value="PROTEASE B INHIBITOR 2"/>
    <property type="match status" value="1"/>
</dbReference>
<dbReference type="SUPFAM" id="SSF54897">
    <property type="entry name" value="Protease propeptides/inhibitors"/>
    <property type="match status" value="1"/>
</dbReference>
<dbReference type="PANTHER" id="PTHR28288:SF1">
    <property type="entry name" value="INHIBITOR I9 DOMAIN-CONTAINING PROTEIN"/>
    <property type="match status" value="1"/>
</dbReference>
<protein>
    <recommendedName>
        <fullName evidence="5">Inhibitor I9 domain-containing protein</fullName>
    </recommendedName>
</protein>
<gene>
    <name evidence="3" type="ORF">K431DRAFT_222913</name>
</gene>
<accession>A0A9P4QBU8</accession>
<name>A0A9P4QBU8_9PEZI</name>
<sequence>MKLFLGLISLACWAAFVIATAPQKAVIVSFPNDTPSSVLDQAKDVIRTAGGIITHEYKLIKAFAAKAPADALDTIQTLDTKYDAVIEEDRIVGINSGA</sequence>
<dbReference type="FunFam" id="3.30.70.80:FF:000005">
    <property type="entry name" value="Proteinase inhibitor I2B"/>
    <property type="match status" value="1"/>
</dbReference>
<proteinExistence type="inferred from homology"/>
<keyword evidence="4" id="KW-1185">Reference proteome</keyword>
<reference evidence="3" key="1">
    <citation type="journal article" date="2020" name="Stud. Mycol.">
        <title>101 Dothideomycetes genomes: a test case for predicting lifestyles and emergence of pathogens.</title>
        <authorList>
            <person name="Haridas S."/>
            <person name="Albert R."/>
            <person name="Binder M."/>
            <person name="Bloem J."/>
            <person name="Labutti K."/>
            <person name="Salamov A."/>
            <person name="Andreopoulos B."/>
            <person name="Baker S."/>
            <person name="Barry K."/>
            <person name="Bills G."/>
            <person name="Bluhm B."/>
            <person name="Cannon C."/>
            <person name="Castanera R."/>
            <person name="Culley D."/>
            <person name="Daum C."/>
            <person name="Ezra D."/>
            <person name="Gonzalez J."/>
            <person name="Henrissat B."/>
            <person name="Kuo A."/>
            <person name="Liang C."/>
            <person name="Lipzen A."/>
            <person name="Lutzoni F."/>
            <person name="Magnuson J."/>
            <person name="Mondo S."/>
            <person name="Nolan M."/>
            <person name="Ohm R."/>
            <person name="Pangilinan J."/>
            <person name="Park H.-J."/>
            <person name="Ramirez L."/>
            <person name="Alfaro M."/>
            <person name="Sun H."/>
            <person name="Tritt A."/>
            <person name="Yoshinaga Y."/>
            <person name="Zwiers L.-H."/>
            <person name="Turgeon B."/>
            <person name="Goodwin S."/>
            <person name="Spatafora J."/>
            <person name="Crous P."/>
            <person name="Grigoriev I."/>
        </authorList>
    </citation>
    <scope>NUCLEOTIDE SEQUENCE</scope>
    <source>
        <strain evidence="3">CBS 116435</strain>
    </source>
</reference>
<comment type="similarity">
    <text evidence="1">Belongs to the protease inhibitor I9 family.</text>
</comment>
<dbReference type="GO" id="GO:0004866">
    <property type="term" value="F:endopeptidase inhibitor activity"/>
    <property type="evidence" value="ECO:0007669"/>
    <property type="project" value="TreeGrafter"/>
</dbReference>
<dbReference type="GO" id="GO:0042144">
    <property type="term" value="P:vacuole fusion, non-autophagic"/>
    <property type="evidence" value="ECO:0007669"/>
    <property type="project" value="TreeGrafter"/>
</dbReference>
<evidence type="ECO:0000256" key="1">
    <source>
        <dbReference type="ARBA" id="ARBA00038069"/>
    </source>
</evidence>
<dbReference type="AlphaFoldDB" id="A0A9P4QBU8"/>
<evidence type="ECO:0008006" key="5">
    <source>
        <dbReference type="Google" id="ProtNLM"/>
    </source>
</evidence>
<dbReference type="OrthoDB" id="3888684at2759"/>
<dbReference type="Proteomes" id="UP000799441">
    <property type="component" value="Unassembled WGS sequence"/>
</dbReference>
<feature type="chain" id="PRO_5040178865" description="Inhibitor I9 domain-containing protein" evidence="2">
    <location>
        <begin position="20"/>
        <end position="98"/>
    </location>
</feature>
<dbReference type="EMBL" id="MU003785">
    <property type="protein sequence ID" value="KAF2722021.1"/>
    <property type="molecule type" value="Genomic_DNA"/>
</dbReference>
<dbReference type="Gene3D" id="3.30.70.80">
    <property type="entry name" value="Peptidase S8 propeptide/proteinase inhibitor I9"/>
    <property type="match status" value="1"/>
</dbReference>
<evidence type="ECO:0000313" key="3">
    <source>
        <dbReference type="EMBL" id="KAF2722021.1"/>
    </source>
</evidence>
<feature type="signal peptide" evidence="2">
    <location>
        <begin position="1"/>
        <end position="19"/>
    </location>
</feature>